<organism evidence="2 3">
    <name type="scientific">Psilocybe cyanescens</name>
    <dbReference type="NCBI Taxonomy" id="93625"/>
    <lineage>
        <taxon>Eukaryota</taxon>
        <taxon>Fungi</taxon>
        <taxon>Dikarya</taxon>
        <taxon>Basidiomycota</taxon>
        <taxon>Agaricomycotina</taxon>
        <taxon>Agaricomycetes</taxon>
        <taxon>Agaricomycetidae</taxon>
        <taxon>Agaricales</taxon>
        <taxon>Agaricineae</taxon>
        <taxon>Strophariaceae</taxon>
        <taxon>Psilocybe</taxon>
    </lineage>
</organism>
<dbReference type="InterPro" id="IPR040976">
    <property type="entry name" value="Pkinase_fungal"/>
</dbReference>
<comment type="caution">
    <text evidence="2">The sequence shown here is derived from an EMBL/GenBank/DDBJ whole genome shotgun (WGS) entry which is preliminary data.</text>
</comment>
<dbReference type="Proteomes" id="UP000283269">
    <property type="component" value="Unassembled WGS sequence"/>
</dbReference>
<name>A0A409XT26_PSICY</name>
<accession>A0A409XT26</accession>
<dbReference type="InterPro" id="IPR008266">
    <property type="entry name" value="Tyr_kinase_AS"/>
</dbReference>
<dbReference type="EMBL" id="NHYD01000516">
    <property type="protein sequence ID" value="PPQ93979.1"/>
    <property type="molecule type" value="Genomic_DNA"/>
</dbReference>
<reference evidence="2 3" key="1">
    <citation type="journal article" date="2018" name="Evol. Lett.">
        <title>Horizontal gene cluster transfer increased hallucinogenic mushroom diversity.</title>
        <authorList>
            <person name="Reynolds H.T."/>
            <person name="Vijayakumar V."/>
            <person name="Gluck-Thaler E."/>
            <person name="Korotkin H.B."/>
            <person name="Matheny P.B."/>
            <person name="Slot J.C."/>
        </authorList>
    </citation>
    <scope>NUCLEOTIDE SEQUENCE [LARGE SCALE GENOMIC DNA]</scope>
    <source>
        <strain evidence="2 3">2631</strain>
    </source>
</reference>
<sequence>MTEPKPISTKAVSPGPVFPILPPAHKFSVLGNPKRFQSYICSELPLAYDETANSTPMLPPPPPPSEKLQCNMNSTFLNGLLKQPKNVIPGTLEWVQRDIFLDSSLPVPFDEAKVQLTGSKLWDSKKWTIPCPPIDMTEEQSHAVTATKGPSGGYMLRKLDISVIDRVAQHDKAQTQEDCLHWRKIYALIEVTSSASGVVSNVLQQISQKAACMFDVQPQWRFVCTIGIIGKPTKLQFIFAVVDHAGLTHTPPTDIKSYAAFSFLKIIFAFCFAKPETLSWDPTMSVDPETNEVTSINITGCICDSTIPIMLTFNIVKFHSSLILYGRGTRVWIVKDPNGNFYVLKDSWVLAANAISEIEFIKHFEKTVKEDPDGYLFEHTCPIHYQQCIVTGPIKDPITSFCSKKEFVAVYLDLVNTLDFLNAKANIIHSDLSINNILINCVWSHRPNNSPSQLCNITSGITTANPNMHSGTSDWNDPVISAPVVQVPASAPSVDVIEYGGTIEPIEAASMLIDCDFMQYTHQGAHQTSGTCPFMAIEALMSTTDQQFKHHAGHDLECLLNSMMTVCHYTVGPGGQLRQAVTWDENIRFNDWFVIANQLCLASTKSITLEAFATFIKPALPMYWDDFTPFLKQLVDMTWNNKPFMEHPNVATHKAYCDILKEALTKYTLEETDPPAVYAFVSKAKHPLEDSQPLQRSKRSCQSGAGGTFELACRAIPSYLESYVESIEAPAQEDVNVNG</sequence>
<dbReference type="STRING" id="93625.A0A409XT26"/>
<dbReference type="PROSITE" id="PS00109">
    <property type="entry name" value="PROTEIN_KINASE_TYR"/>
    <property type="match status" value="1"/>
</dbReference>
<dbReference type="PANTHER" id="PTHR38248:SF2">
    <property type="entry name" value="FUNK1 11"/>
    <property type="match status" value="1"/>
</dbReference>
<dbReference type="SUPFAM" id="SSF56112">
    <property type="entry name" value="Protein kinase-like (PK-like)"/>
    <property type="match status" value="2"/>
</dbReference>
<evidence type="ECO:0000313" key="3">
    <source>
        <dbReference type="Proteomes" id="UP000283269"/>
    </source>
</evidence>
<dbReference type="PANTHER" id="PTHR38248">
    <property type="entry name" value="FUNK1 6"/>
    <property type="match status" value="1"/>
</dbReference>
<dbReference type="Pfam" id="PF17667">
    <property type="entry name" value="Pkinase_fungal"/>
    <property type="match status" value="2"/>
</dbReference>
<gene>
    <name evidence="2" type="ORF">CVT25_012942</name>
</gene>
<feature type="domain" description="Fungal-type protein kinase" evidence="1">
    <location>
        <begin position="386"/>
        <end position="566"/>
    </location>
</feature>
<dbReference type="OrthoDB" id="3260094at2759"/>
<dbReference type="GO" id="GO:0004672">
    <property type="term" value="F:protein kinase activity"/>
    <property type="evidence" value="ECO:0007669"/>
    <property type="project" value="InterPro"/>
</dbReference>
<keyword evidence="3" id="KW-1185">Reference proteome</keyword>
<dbReference type="InterPro" id="IPR011009">
    <property type="entry name" value="Kinase-like_dom_sf"/>
</dbReference>
<proteinExistence type="predicted"/>
<dbReference type="InParanoid" id="A0A409XT26"/>
<protein>
    <recommendedName>
        <fullName evidence="1">Fungal-type protein kinase domain-containing protein</fullName>
    </recommendedName>
</protein>
<feature type="domain" description="Fungal-type protein kinase" evidence="1">
    <location>
        <begin position="160"/>
        <end position="367"/>
    </location>
</feature>
<dbReference type="Gene3D" id="1.10.510.10">
    <property type="entry name" value="Transferase(Phosphotransferase) domain 1"/>
    <property type="match status" value="1"/>
</dbReference>
<dbReference type="AlphaFoldDB" id="A0A409XT26"/>
<evidence type="ECO:0000313" key="2">
    <source>
        <dbReference type="EMBL" id="PPQ93979.1"/>
    </source>
</evidence>
<evidence type="ECO:0000259" key="1">
    <source>
        <dbReference type="Pfam" id="PF17667"/>
    </source>
</evidence>